<organism evidence="3 4">
    <name type="scientific">Penicillium brevicompactum</name>
    <dbReference type="NCBI Taxonomy" id="5074"/>
    <lineage>
        <taxon>Eukaryota</taxon>
        <taxon>Fungi</taxon>
        <taxon>Dikarya</taxon>
        <taxon>Ascomycota</taxon>
        <taxon>Pezizomycotina</taxon>
        <taxon>Eurotiomycetes</taxon>
        <taxon>Eurotiomycetidae</taxon>
        <taxon>Eurotiales</taxon>
        <taxon>Aspergillaceae</taxon>
        <taxon>Penicillium</taxon>
    </lineage>
</organism>
<feature type="region of interest" description="Disordered" evidence="1">
    <location>
        <begin position="1"/>
        <end position="33"/>
    </location>
</feature>
<protein>
    <recommendedName>
        <fullName evidence="2">N-acetyltransferase domain-containing protein</fullName>
    </recommendedName>
</protein>
<dbReference type="InterPro" id="IPR016181">
    <property type="entry name" value="Acyl_CoA_acyltransferase"/>
</dbReference>
<accession>A0A9W9QU94</accession>
<evidence type="ECO:0000256" key="1">
    <source>
        <dbReference type="SAM" id="MobiDB-lite"/>
    </source>
</evidence>
<dbReference type="Pfam" id="PF00583">
    <property type="entry name" value="Acetyltransf_1"/>
    <property type="match status" value="1"/>
</dbReference>
<dbReference type="Proteomes" id="UP001147695">
    <property type="component" value="Unassembled WGS sequence"/>
</dbReference>
<name>A0A9W9QU94_PENBR</name>
<dbReference type="InterPro" id="IPR000182">
    <property type="entry name" value="GNAT_dom"/>
</dbReference>
<dbReference type="EMBL" id="JAPZBQ010000002">
    <property type="protein sequence ID" value="KAJ5345765.1"/>
    <property type="molecule type" value="Genomic_DNA"/>
</dbReference>
<reference evidence="3" key="2">
    <citation type="journal article" date="2023" name="IMA Fungus">
        <title>Comparative genomic study of the Penicillium genus elucidates a diverse pangenome and 15 lateral gene transfer events.</title>
        <authorList>
            <person name="Petersen C."/>
            <person name="Sorensen T."/>
            <person name="Nielsen M.R."/>
            <person name="Sondergaard T.E."/>
            <person name="Sorensen J.L."/>
            <person name="Fitzpatrick D.A."/>
            <person name="Frisvad J.C."/>
            <person name="Nielsen K.L."/>
        </authorList>
    </citation>
    <scope>NUCLEOTIDE SEQUENCE</scope>
    <source>
        <strain evidence="3">IBT 35673</strain>
    </source>
</reference>
<feature type="domain" description="N-acetyltransferase" evidence="2">
    <location>
        <begin position="28"/>
        <end position="204"/>
    </location>
</feature>
<dbReference type="CDD" id="cd04301">
    <property type="entry name" value="NAT_SF"/>
    <property type="match status" value="1"/>
</dbReference>
<evidence type="ECO:0000313" key="3">
    <source>
        <dbReference type="EMBL" id="KAJ5345765.1"/>
    </source>
</evidence>
<evidence type="ECO:0000313" key="4">
    <source>
        <dbReference type="Proteomes" id="UP001147695"/>
    </source>
</evidence>
<dbReference type="GO" id="GO:0016747">
    <property type="term" value="F:acyltransferase activity, transferring groups other than amino-acyl groups"/>
    <property type="evidence" value="ECO:0007669"/>
    <property type="project" value="InterPro"/>
</dbReference>
<gene>
    <name evidence="3" type="ORF">N7452_003769</name>
</gene>
<feature type="compositionally biased region" description="Low complexity" evidence="1">
    <location>
        <begin position="19"/>
        <end position="33"/>
    </location>
</feature>
<comment type="caution">
    <text evidence="3">The sequence shown here is derived from an EMBL/GenBank/DDBJ whole genome shotgun (WGS) entry which is preliminary data.</text>
</comment>
<dbReference type="SUPFAM" id="SSF55729">
    <property type="entry name" value="Acyl-CoA N-acyltransferases (Nat)"/>
    <property type="match status" value="1"/>
</dbReference>
<dbReference type="AlphaFoldDB" id="A0A9W9QU94"/>
<dbReference type="PROSITE" id="PS51186">
    <property type="entry name" value="GNAT"/>
    <property type="match status" value="1"/>
</dbReference>
<dbReference type="Gene3D" id="3.40.630.30">
    <property type="match status" value="1"/>
</dbReference>
<proteinExistence type="predicted"/>
<sequence>MPTPTYSYTTRLQPPPGLTPLTLPTPTNTNPPQNPPVLNDALTIRSQVFITEQNCSALTEIDTDDARSWHWVLYDGTTAVGTIRLVPPPQTHAPEEAEALQKGGEEAEPCVKLTRVAIVPMYRGRGLGRRLVETALGWAAGHCREVEAGIQGENEGGCWRGLVLVHAQVDVEGMYGRLGFVVDEGLGRWDEEGIEHLGMYKRIEVGLM</sequence>
<evidence type="ECO:0000259" key="2">
    <source>
        <dbReference type="PROSITE" id="PS51186"/>
    </source>
</evidence>
<reference evidence="3" key="1">
    <citation type="submission" date="2022-12" db="EMBL/GenBank/DDBJ databases">
        <authorList>
            <person name="Petersen C."/>
        </authorList>
    </citation>
    <scope>NUCLEOTIDE SEQUENCE</scope>
    <source>
        <strain evidence="3">IBT 35673</strain>
    </source>
</reference>